<feature type="domain" description="Cyclin-like" evidence="13">
    <location>
        <begin position="1013"/>
        <end position="1097"/>
    </location>
</feature>
<keyword evidence="5" id="KW-0963">Cytoplasm</keyword>
<comment type="similarity">
    <text evidence="3">Belongs to the cyclin family. Cyclin AB subfamily.</text>
</comment>
<feature type="compositionally biased region" description="Basic and acidic residues" evidence="12">
    <location>
        <begin position="924"/>
        <end position="933"/>
    </location>
</feature>
<dbReference type="GO" id="GO:0016538">
    <property type="term" value="F:cyclin-dependent protein serine/threonine kinase regulator activity"/>
    <property type="evidence" value="ECO:0007669"/>
    <property type="project" value="UniProtKB-ARBA"/>
</dbReference>
<protein>
    <submittedName>
        <fullName evidence="15">Uncharacterized protein</fullName>
    </submittedName>
</protein>
<dbReference type="Pfam" id="PF03941">
    <property type="entry name" value="INCENP_ARK-bind"/>
    <property type="match status" value="1"/>
</dbReference>
<dbReference type="GO" id="GO:0005819">
    <property type="term" value="C:spindle"/>
    <property type="evidence" value="ECO:0007669"/>
    <property type="project" value="UniProtKB-SubCell"/>
</dbReference>
<dbReference type="InterPro" id="IPR006671">
    <property type="entry name" value="Cyclin_N"/>
</dbReference>
<dbReference type="VEuPathDB" id="FungiDB:C5L36_0E02030"/>
<dbReference type="GO" id="GO:0005634">
    <property type="term" value="C:nucleus"/>
    <property type="evidence" value="ECO:0007669"/>
    <property type="project" value="UniProtKB-SubCell"/>
</dbReference>
<dbReference type="GO" id="GO:0051301">
    <property type="term" value="P:cell division"/>
    <property type="evidence" value="ECO:0007669"/>
    <property type="project" value="UniProtKB-KW"/>
</dbReference>
<evidence type="ECO:0000259" key="14">
    <source>
        <dbReference type="SMART" id="SM01332"/>
    </source>
</evidence>
<feature type="region of interest" description="Disordered" evidence="12">
    <location>
        <begin position="376"/>
        <end position="576"/>
    </location>
</feature>
<dbReference type="CDD" id="cd20512">
    <property type="entry name" value="CYCLIN_CLBs_yeast_rpt2"/>
    <property type="match status" value="1"/>
</dbReference>
<evidence type="ECO:0000256" key="6">
    <source>
        <dbReference type="ARBA" id="ARBA00022618"/>
    </source>
</evidence>
<dbReference type="InterPro" id="IPR013763">
    <property type="entry name" value="Cyclin-like_dom"/>
</dbReference>
<evidence type="ECO:0000256" key="1">
    <source>
        <dbReference type="ARBA" id="ARBA00004123"/>
    </source>
</evidence>
<dbReference type="PROSITE" id="PS00292">
    <property type="entry name" value="CYCLINS"/>
    <property type="match status" value="1"/>
</dbReference>
<dbReference type="SUPFAM" id="SSF47954">
    <property type="entry name" value="Cyclin-like"/>
    <property type="match status" value="2"/>
</dbReference>
<dbReference type="FunFam" id="1.10.472.10:FF:000001">
    <property type="entry name" value="G2/mitotic-specific cyclin"/>
    <property type="match status" value="1"/>
</dbReference>
<dbReference type="InterPro" id="IPR039361">
    <property type="entry name" value="Cyclin"/>
</dbReference>
<evidence type="ECO:0000259" key="13">
    <source>
        <dbReference type="SMART" id="SM00385"/>
    </source>
</evidence>
<dbReference type="CDD" id="cd20568">
    <property type="entry name" value="CYCLIN_CLBs_yeast_rpt1"/>
    <property type="match status" value="1"/>
</dbReference>
<feature type="compositionally biased region" description="Basic and acidic residues" evidence="12">
    <location>
        <begin position="302"/>
        <end position="315"/>
    </location>
</feature>
<dbReference type="VEuPathDB" id="FungiDB:C5L36_0E04470"/>
<evidence type="ECO:0000256" key="9">
    <source>
        <dbReference type="ARBA" id="ARBA00023242"/>
    </source>
</evidence>
<sequence length="1237" mass="141590">MLTVSNTYKDTSSQGVLKMLGITTSMTRKRKATGKTVSSKEIPGFSKWIASEVYIEDRIVESTLETLSLNMIENIDWMNNAMDDILYIGTADFEDLDNEESGKVGIAERDEKIDENDKGIQNRKENDNGDENIKGNENDNKKDIEKKDRILNEHEHEHEHENGNQNENKNTNNNGEKDVNGYQHDSSMKNDNGNQKADVQSNISPVQPEGNSFLLLKSPRRYRSPSSPIKESNRRQIEIIKNTTTLLVEQEHDIQATEYDDGSNDSFDMIRNDIRKSFAAKQKILELKTSPYKPDTKTSPSKNEKKSPEEEIKELSRLIDHASDGIFSDESDDTTLNLKTLEKIELSQVKKKSSNGYKSPIKFSEMPMLEPLTLGSTRKKSIIKKTSLPRLKSRPSGATPSHGMVFEERRLDDKRKSLRKSISDRKSLTLQLKPLPKDTFMSANTSTDEPTIKLNRNFTKKVKQEREKHEKERYERVLMEKEKREKKRKEEEENERERERKKTIKEEKEKENKNPYKTPTQSTKTNSEKNDLISRLMQPTESSRRKSRHSTIGSPNKSAKTSTKTTPRHAVSKLDSTSAVKLNAPVLVPTAAATMPSLLPALDLGNERRSPLKKQQLPLTKRSLKSSTDFDQYKNRPLDGDVELGGMLYHHRKNNSIAGGSRIPVLKKSHLVSNTIKPIIKTTDTATSTNILPDDIPMLASENEDEGPETSHYVPSGDDGEWFSEKNLQRQLYIQRGVNPESVFGKPAKFECETVFGRKYGPNVNFDWKNVSQLIQRKGTDEGTGLRNNHAQRTAHQQLERQVLTDIQGQNGSKKQFPVHSHGLHETTVQSNVQAQPQGSGIQKEEESGHLTAISGMSMCSPFYTSTVQYENTSLQANKSIKIKGDESLISERKDDVDRYRGTSLKRCAPVETEDELIEADQTQESKRLRLDTEENDEEEEDAGVVERIGISHDEQGWDDLDSGDFDDPLMVSEYVQDIFEYLHELELRTLPNPNYLQMQRNLRPKMRSILVDWLVEVHLKFKLLPETLYLSINIMDRFLSKELVQVDRLQLLATGSLFIAAKYEEVYSPSIKNYAYVTDGAFSEDEILGAERFILEILNFDMSYPNPMNFLRRISKADDYDVNTRTIGKYLLEITIIDHKFIGYLPSLCCAGAMYISRKMIGKNDWNKNLIHYSGGYKAEDLEEVCIMIMDYLVSPIIHEEFFKKYASRKFMKVSILARQWAKRLLNERKNIMEDI</sequence>
<accession>A0A1Z8JML6</accession>
<feature type="compositionally biased region" description="Polar residues" evidence="12">
    <location>
        <begin position="441"/>
        <end position="457"/>
    </location>
</feature>
<feature type="compositionally biased region" description="Polar residues" evidence="12">
    <location>
        <begin position="515"/>
        <end position="525"/>
    </location>
</feature>
<dbReference type="GO" id="GO:0007346">
    <property type="term" value="P:regulation of mitotic cell cycle"/>
    <property type="evidence" value="ECO:0007669"/>
    <property type="project" value="UniProtKB-ARBA"/>
</dbReference>
<evidence type="ECO:0000256" key="4">
    <source>
        <dbReference type="ARBA" id="ARBA00010042"/>
    </source>
</evidence>
<feature type="compositionally biased region" description="Polar residues" evidence="12">
    <location>
        <begin position="550"/>
        <end position="565"/>
    </location>
</feature>
<reference evidence="15 16" key="1">
    <citation type="submission" date="2017-05" db="EMBL/GenBank/DDBJ databases">
        <title>The Genome Sequence of Candida krusei Ckrusei653.</title>
        <authorList>
            <person name="Cuomo C."/>
            <person name="Forche A."/>
            <person name="Young S."/>
            <person name="Abouelleil A."/>
            <person name="Cao P."/>
            <person name="Chapman S."/>
            <person name="Cusick C."/>
            <person name="Shea T."/>
            <person name="Nusbaum C."/>
            <person name="Birren B."/>
        </authorList>
    </citation>
    <scope>NUCLEOTIDE SEQUENCE [LARGE SCALE GENOMIC DNA]</scope>
    <source>
        <strain evidence="15 16">Ckrusei653</strain>
    </source>
</reference>
<organism evidence="15 16">
    <name type="scientific">Pichia kudriavzevii</name>
    <name type="common">Yeast</name>
    <name type="synonym">Issatchenkia orientalis</name>
    <dbReference type="NCBI Taxonomy" id="4909"/>
    <lineage>
        <taxon>Eukaryota</taxon>
        <taxon>Fungi</taxon>
        <taxon>Dikarya</taxon>
        <taxon>Ascomycota</taxon>
        <taxon>Saccharomycotina</taxon>
        <taxon>Pichiomycetes</taxon>
        <taxon>Pichiales</taxon>
        <taxon>Pichiaceae</taxon>
        <taxon>Pichia</taxon>
    </lineage>
</organism>
<feature type="domain" description="Cyclin-like" evidence="13">
    <location>
        <begin position="1110"/>
        <end position="1192"/>
    </location>
</feature>
<keyword evidence="6" id="KW-0132">Cell division</keyword>
<dbReference type="SMART" id="SM01332">
    <property type="entry name" value="Cyclin_C"/>
    <property type="match status" value="1"/>
</dbReference>
<feature type="compositionally biased region" description="Basic and acidic residues" evidence="12">
    <location>
        <begin position="462"/>
        <end position="514"/>
    </location>
</feature>
<feature type="compositionally biased region" description="Low complexity" evidence="12">
    <location>
        <begin position="163"/>
        <end position="174"/>
    </location>
</feature>
<feature type="compositionally biased region" description="Acidic residues" evidence="12">
    <location>
        <begin position="934"/>
        <end position="943"/>
    </location>
</feature>
<dbReference type="SMART" id="SM00385">
    <property type="entry name" value="CYCLIN"/>
    <property type="match status" value="2"/>
</dbReference>
<dbReference type="Proteomes" id="UP000195871">
    <property type="component" value="Unassembled WGS sequence"/>
</dbReference>
<gene>
    <name evidence="15" type="ORF">CAS74_002793</name>
</gene>
<comment type="similarity">
    <text evidence="4">Belongs to the INCENP family.</text>
</comment>
<evidence type="ECO:0000256" key="3">
    <source>
        <dbReference type="ARBA" id="ARBA00006955"/>
    </source>
</evidence>
<name>A0A1Z8JML6_PICKU</name>
<dbReference type="Pfam" id="PF00134">
    <property type="entry name" value="Cyclin_N"/>
    <property type="match status" value="1"/>
</dbReference>
<feature type="compositionally biased region" description="Basic and acidic residues" evidence="12">
    <location>
        <begin position="405"/>
        <end position="427"/>
    </location>
</feature>
<evidence type="ECO:0000256" key="11">
    <source>
        <dbReference type="RuleBase" id="RU000383"/>
    </source>
</evidence>
<evidence type="ECO:0000313" key="16">
    <source>
        <dbReference type="Proteomes" id="UP000195871"/>
    </source>
</evidence>
<feature type="region of interest" description="Disordered" evidence="12">
    <location>
        <begin position="606"/>
        <end position="633"/>
    </location>
</feature>
<keyword evidence="9" id="KW-0539">Nucleus</keyword>
<proteinExistence type="inferred from homology"/>
<comment type="caution">
    <text evidence="15">The sequence shown here is derived from an EMBL/GenBank/DDBJ whole genome shotgun (WGS) entry which is preliminary data.</text>
</comment>
<evidence type="ECO:0000256" key="7">
    <source>
        <dbReference type="ARBA" id="ARBA00023127"/>
    </source>
</evidence>
<feature type="compositionally biased region" description="Polar residues" evidence="12">
    <location>
        <begin position="183"/>
        <end position="205"/>
    </location>
</feature>
<evidence type="ECO:0000256" key="12">
    <source>
        <dbReference type="SAM" id="MobiDB-lite"/>
    </source>
</evidence>
<dbReference type="AlphaFoldDB" id="A0A1Z8JML6"/>
<dbReference type="InterPro" id="IPR048258">
    <property type="entry name" value="Cyclins_cyclin-box"/>
</dbReference>
<dbReference type="InterPro" id="IPR036915">
    <property type="entry name" value="Cyclin-like_sf"/>
</dbReference>
<dbReference type="GO" id="GO:0044772">
    <property type="term" value="P:mitotic cell cycle phase transition"/>
    <property type="evidence" value="ECO:0007669"/>
    <property type="project" value="UniProtKB-ARBA"/>
</dbReference>
<evidence type="ECO:0000256" key="2">
    <source>
        <dbReference type="ARBA" id="ARBA00004186"/>
    </source>
</evidence>
<evidence type="ECO:0000313" key="15">
    <source>
        <dbReference type="EMBL" id="OUT21814.1"/>
    </source>
</evidence>
<feature type="region of interest" description="Disordered" evidence="12">
    <location>
        <begin position="915"/>
        <end position="943"/>
    </location>
</feature>
<feature type="domain" description="Cyclin C-terminal" evidence="14">
    <location>
        <begin position="1106"/>
        <end position="1221"/>
    </location>
</feature>
<dbReference type="FunFam" id="1.10.472.10:FF:000005">
    <property type="entry name" value="G2/mitotic-specific cyclin B"/>
    <property type="match status" value="1"/>
</dbReference>
<dbReference type="InterPro" id="IPR004367">
    <property type="entry name" value="Cyclin_C-dom"/>
</dbReference>
<evidence type="ECO:0000256" key="5">
    <source>
        <dbReference type="ARBA" id="ARBA00022490"/>
    </source>
</evidence>
<evidence type="ECO:0000256" key="8">
    <source>
        <dbReference type="ARBA" id="ARBA00023212"/>
    </source>
</evidence>
<dbReference type="PANTHER" id="PTHR10177">
    <property type="entry name" value="CYCLINS"/>
    <property type="match status" value="1"/>
</dbReference>
<comment type="subcellular location">
    <subcellularLocation>
        <location evidence="2">Cytoplasm</location>
        <location evidence="2">Cytoskeleton</location>
        <location evidence="2">Spindle</location>
    </subcellularLocation>
    <subcellularLocation>
        <location evidence="1">Nucleus</location>
    </subcellularLocation>
</comment>
<evidence type="ECO:0000256" key="10">
    <source>
        <dbReference type="ARBA" id="ARBA00023306"/>
    </source>
</evidence>
<dbReference type="Gene3D" id="1.10.472.10">
    <property type="entry name" value="Cyclin-like"/>
    <property type="match status" value="2"/>
</dbReference>
<feature type="compositionally biased region" description="Basic and acidic residues" evidence="12">
    <location>
        <begin position="100"/>
        <end position="162"/>
    </location>
</feature>
<dbReference type="InterPro" id="IPR005635">
    <property type="entry name" value="Inner_centromere_prot_ARK-bd"/>
</dbReference>
<feature type="region of interest" description="Disordered" evidence="12">
    <location>
        <begin position="99"/>
        <end position="233"/>
    </location>
</feature>
<dbReference type="Pfam" id="PF02984">
    <property type="entry name" value="Cyclin_C"/>
    <property type="match status" value="1"/>
</dbReference>
<keyword evidence="8" id="KW-0206">Cytoskeleton</keyword>
<keyword evidence="10" id="KW-0131">Cell cycle</keyword>
<feature type="region of interest" description="Disordered" evidence="12">
    <location>
        <begin position="285"/>
        <end position="315"/>
    </location>
</feature>
<keyword evidence="7 11" id="KW-0195">Cyclin</keyword>
<dbReference type="EMBL" id="NHMM01000004">
    <property type="protein sequence ID" value="OUT21814.1"/>
    <property type="molecule type" value="Genomic_DNA"/>
</dbReference>